<organism evidence="2 3">
    <name type="scientific">Actinoplanes derwentensis</name>
    <dbReference type="NCBI Taxonomy" id="113562"/>
    <lineage>
        <taxon>Bacteria</taxon>
        <taxon>Bacillati</taxon>
        <taxon>Actinomycetota</taxon>
        <taxon>Actinomycetes</taxon>
        <taxon>Micromonosporales</taxon>
        <taxon>Micromonosporaceae</taxon>
        <taxon>Actinoplanes</taxon>
    </lineage>
</organism>
<keyword evidence="3" id="KW-1185">Reference proteome</keyword>
<accession>A0A1H2CWP8</accession>
<dbReference type="AlphaFoldDB" id="A0A1H2CWP8"/>
<dbReference type="OrthoDB" id="3822959at2"/>
<dbReference type="PROSITE" id="PS51257">
    <property type="entry name" value="PROKAR_LIPOPROTEIN"/>
    <property type="match status" value="1"/>
</dbReference>
<dbReference type="RefSeq" id="WP_157751944.1">
    <property type="nucleotide sequence ID" value="NZ_BOMJ01000050.1"/>
</dbReference>
<evidence type="ECO:0000313" key="2">
    <source>
        <dbReference type="EMBL" id="SDT74794.1"/>
    </source>
</evidence>
<reference evidence="2 3" key="1">
    <citation type="submission" date="2016-10" db="EMBL/GenBank/DDBJ databases">
        <authorList>
            <person name="de Groot N.N."/>
        </authorList>
    </citation>
    <scope>NUCLEOTIDE SEQUENCE [LARGE SCALE GENOMIC DNA]</scope>
    <source>
        <strain evidence="2 3">DSM 43941</strain>
    </source>
</reference>
<sequence length="317" mass="33628">MRNHRVVVAALVAALTVTGVTGCESESGAEPGSGSGDGKKSSADGNSGQALTFDLFLGDKMDFVDYAVRAMTAKCMSGAGFPQLQQAGNKQYNGFSAMLIIDRAKFRGFANEEEARTVGFGQGQDAEPAPVVSSDPSFDKALKECDQKSDAALSKDSRAVLDAYGDLGNQLSGGLAVWIRKSVPAAMETQLDCLGKSGFTVKDRALYLRQPYNVQQFGVPAGKLDGTPYDWAPTKKRGTVEVGPAKPALKYLPSGKESELAVAWFRCDQESGRVEKLLEGAHQVEAEVVATNQDKLAELNPKIEAIAKKAAQLVGKA</sequence>
<evidence type="ECO:0000256" key="1">
    <source>
        <dbReference type="SAM" id="MobiDB-lite"/>
    </source>
</evidence>
<dbReference type="Proteomes" id="UP000198688">
    <property type="component" value="Chromosome I"/>
</dbReference>
<feature type="region of interest" description="Disordered" evidence="1">
    <location>
        <begin position="22"/>
        <end position="44"/>
    </location>
</feature>
<protein>
    <recommendedName>
        <fullName evidence="4">Lipoprotein</fullName>
    </recommendedName>
</protein>
<evidence type="ECO:0008006" key="4">
    <source>
        <dbReference type="Google" id="ProtNLM"/>
    </source>
</evidence>
<evidence type="ECO:0000313" key="3">
    <source>
        <dbReference type="Proteomes" id="UP000198688"/>
    </source>
</evidence>
<dbReference type="STRING" id="113562.SAMN04489716_7098"/>
<gene>
    <name evidence="2" type="ORF">SAMN04489716_7098</name>
</gene>
<name>A0A1H2CWP8_9ACTN</name>
<proteinExistence type="predicted"/>
<dbReference type="EMBL" id="LT629758">
    <property type="protein sequence ID" value="SDT74794.1"/>
    <property type="molecule type" value="Genomic_DNA"/>
</dbReference>